<dbReference type="SUPFAM" id="SSF109635">
    <property type="entry name" value="DnaK suppressor protein DksA, alpha-hairpin domain"/>
    <property type="match status" value="1"/>
</dbReference>
<dbReference type="EMBL" id="CP097463">
    <property type="protein sequence ID" value="WAX57329.1"/>
    <property type="molecule type" value="Genomic_DNA"/>
</dbReference>
<dbReference type="PROSITE" id="PS01102">
    <property type="entry name" value="ZF_DKSA_1"/>
    <property type="match status" value="1"/>
</dbReference>
<dbReference type="RefSeq" id="WP_269443868.1">
    <property type="nucleotide sequence ID" value="NZ_CP097463.1"/>
</dbReference>
<evidence type="ECO:0000313" key="8">
    <source>
        <dbReference type="Proteomes" id="UP001164693"/>
    </source>
</evidence>
<evidence type="ECO:0000256" key="5">
    <source>
        <dbReference type="SAM" id="MobiDB-lite"/>
    </source>
</evidence>
<gene>
    <name evidence="7" type="ORF">M6B22_00835</name>
</gene>
<dbReference type="Pfam" id="PF01258">
    <property type="entry name" value="zf-dskA_traR"/>
    <property type="match status" value="1"/>
</dbReference>
<keyword evidence="3" id="KW-0862">Zinc</keyword>
<evidence type="ECO:0000313" key="7">
    <source>
        <dbReference type="EMBL" id="WAX57329.1"/>
    </source>
</evidence>
<dbReference type="PROSITE" id="PS51128">
    <property type="entry name" value="ZF_DKSA_2"/>
    <property type="match status" value="1"/>
</dbReference>
<dbReference type="InterPro" id="IPR000962">
    <property type="entry name" value="Znf_DskA_TraR"/>
</dbReference>
<keyword evidence="1" id="KW-0479">Metal-binding</keyword>
<organism evidence="7 8">
    <name type="scientific">Jatrophihabitans cynanchi</name>
    <dbReference type="NCBI Taxonomy" id="2944128"/>
    <lineage>
        <taxon>Bacteria</taxon>
        <taxon>Bacillati</taxon>
        <taxon>Actinomycetota</taxon>
        <taxon>Actinomycetes</taxon>
        <taxon>Jatrophihabitantales</taxon>
        <taxon>Jatrophihabitantaceae</taxon>
        <taxon>Jatrophihabitans</taxon>
    </lineage>
</organism>
<feature type="zinc finger region" description="dksA C4-type" evidence="4">
    <location>
        <begin position="64"/>
        <end position="88"/>
    </location>
</feature>
<dbReference type="InterPro" id="IPR037187">
    <property type="entry name" value="DnaK_N"/>
</dbReference>
<evidence type="ECO:0000256" key="1">
    <source>
        <dbReference type="ARBA" id="ARBA00022723"/>
    </source>
</evidence>
<dbReference type="SUPFAM" id="SSF57716">
    <property type="entry name" value="Glucocorticoid receptor-like (DNA-binding domain)"/>
    <property type="match status" value="1"/>
</dbReference>
<evidence type="ECO:0000256" key="2">
    <source>
        <dbReference type="ARBA" id="ARBA00022771"/>
    </source>
</evidence>
<evidence type="ECO:0000259" key="6">
    <source>
        <dbReference type="Pfam" id="PF01258"/>
    </source>
</evidence>
<reference evidence="7" key="1">
    <citation type="submission" date="2022-05" db="EMBL/GenBank/DDBJ databases">
        <title>Jatrophihabitans sp. SB3-54 whole genome sequence.</title>
        <authorList>
            <person name="Suh M.K."/>
            <person name="Eom M.K."/>
            <person name="Kim J.S."/>
            <person name="Kim H.S."/>
            <person name="Do H.E."/>
            <person name="Shin Y.K."/>
            <person name="Lee J.-S."/>
        </authorList>
    </citation>
    <scope>NUCLEOTIDE SEQUENCE</scope>
    <source>
        <strain evidence="7">SB3-54</strain>
    </source>
</reference>
<evidence type="ECO:0000256" key="3">
    <source>
        <dbReference type="ARBA" id="ARBA00022833"/>
    </source>
</evidence>
<name>A0ABY7K1R3_9ACTN</name>
<protein>
    <submittedName>
        <fullName evidence="7">TraR/DksA family transcriptional regulator</fullName>
    </submittedName>
</protein>
<accession>A0ABY7K1R3</accession>
<dbReference type="Proteomes" id="UP001164693">
    <property type="component" value="Chromosome"/>
</dbReference>
<dbReference type="InterPro" id="IPR020458">
    <property type="entry name" value="Znf_DskA_TraR_CS"/>
</dbReference>
<proteinExistence type="predicted"/>
<keyword evidence="2" id="KW-0863">Zinc-finger</keyword>
<feature type="region of interest" description="Disordered" evidence="5">
    <location>
        <begin position="1"/>
        <end position="26"/>
    </location>
</feature>
<dbReference type="Gene3D" id="1.20.120.910">
    <property type="entry name" value="DksA, coiled-coil domain"/>
    <property type="match status" value="1"/>
</dbReference>
<feature type="domain" description="Zinc finger DksA/TraR C4-type" evidence="6">
    <location>
        <begin position="61"/>
        <end position="89"/>
    </location>
</feature>
<sequence length="96" mass="10309">MGADLDAVAAAAAGSNVDDEHDPEGSTIAFEREQLAGLRARVQDRLRDIDAALERLRHGHYGRCERCGNPIGDARLEALPATPLCVTCADQGGRRR</sequence>
<evidence type="ECO:0000256" key="4">
    <source>
        <dbReference type="PROSITE-ProRule" id="PRU00510"/>
    </source>
</evidence>
<feature type="compositionally biased region" description="Low complexity" evidence="5">
    <location>
        <begin position="1"/>
        <end position="13"/>
    </location>
</feature>
<keyword evidence="8" id="KW-1185">Reference proteome</keyword>
<dbReference type="PANTHER" id="PTHR33823">
    <property type="entry name" value="RNA POLYMERASE-BINDING TRANSCRIPTION FACTOR DKSA-RELATED"/>
    <property type="match status" value="1"/>
</dbReference>